<evidence type="ECO:0000313" key="3">
    <source>
        <dbReference type="Proteomes" id="UP000275408"/>
    </source>
</evidence>
<comment type="caution">
    <text evidence="2">The sequence shown here is derived from an EMBL/GenBank/DDBJ whole genome shotgun (WGS) entry which is preliminary data.</text>
</comment>
<organism evidence="2 3">
    <name type="scientific">Pocillopora damicornis</name>
    <name type="common">Cauliflower coral</name>
    <name type="synonym">Millepora damicornis</name>
    <dbReference type="NCBI Taxonomy" id="46731"/>
    <lineage>
        <taxon>Eukaryota</taxon>
        <taxon>Metazoa</taxon>
        <taxon>Cnidaria</taxon>
        <taxon>Anthozoa</taxon>
        <taxon>Hexacorallia</taxon>
        <taxon>Scleractinia</taxon>
        <taxon>Astrocoeniina</taxon>
        <taxon>Pocilloporidae</taxon>
        <taxon>Pocillopora</taxon>
    </lineage>
</organism>
<evidence type="ECO:0000313" key="2">
    <source>
        <dbReference type="EMBL" id="RMX48344.1"/>
    </source>
</evidence>
<keyword evidence="3" id="KW-1185">Reference proteome</keyword>
<proteinExistence type="predicted"/>
<feature type="non-terminal residue" evidence="2">
    <location>
        <position position="80"/>
    </location>
</feature>
<evidence type="ECO:0000256" key="1">
    <source>
        <dbReference type="SAM" id="MobiDB-lite"/>
    </source>
</evidence>
<dbReference type="Proteomes" id="UP000275408">
    <property type="component" value="Unassembled WGS sequence"/>
</dbReference>
<reference evidence="2 3" key="1">
    <citation type="journal article" date="2018" name="Sci. Rep.">
        <title>Comparative analysis of the Pocillopora damicornis genome highlights role of immune system in coral evolution.</title>
        <authorList>
            <person name="Cunning R."/>
            <person name="Bay R.A."/>
            <person name="Gillette P."/>
            <person name="Baker A.C."/>
            <person name="Traylor-Knowles N."/>
        </authorList>
    </citation>
    <scope>NUCLEOTIDE SEQUENCE [LARGE SCALE GENOMIC DNA]</scope>
    <source>
        <strain evidence="2">RSMAS</strain>
        <tissue evidence="2">Whole animal</tissue>
    </source>
</reference>
<dbReference type="EMBL" id="RCHS01002293">
    <property type="protein sequence ID" value="RMX48344.1"/>
    <property type="molecule type" value="Genomic_DNA"/>
</dbReference>
<gene>
    <name evidence="2" type="ORF">pdam_00011132</name>
</gene>
<sequence>MAGNGGTFSIVGFSIIGLTPGGRGGGRLLACANFNFDLSGDAPDVMLRGEGRGEDNGEATGEGNTAPPVLLPLSSRKGNA</sequence>
<dbReference type="AlphaFoldDB" id="A0A3M6U499"/>
<feature type="region of interest" description="Disordered" evidence="1">
    <location>
        <begin position="45"/>
        <end position="80"/>
    </location>
</feature>
<accession>A0A3M6U499</accession>
<protein>
    <submittedName>
        <fullName evidence="2">Uncharacterized protein</fullName>
    </submittedName>
</protein>
<name>A0A3M6U499_POCDA</name>